<dbReference type="Proteomes" id="UP000515152">
    <property type="component" value="Chromosome 11"/>
</dbReference>
<feature type="domain" description="C2H2-type" evidence="9">
    <location>
        <begin position="1116"/>
        <end position="1138"/>
    </location>
</feature>
<feature type="domain" description="C2H2-type" evidence="9">
    <location>
        <begin position="718"/>
        <end position="745"/>
    </location>
</feature>
<evidence type="ECO:0000256" key="2">
    <source>
        <dbReference type="ARBA" id="ARBA00022723"/>
    </source>
</evidence>
<feature type="domain" description="C2H2-type" evidence="9">
    <location>
        <begin position="920"/>
        <end position="947"/>
    </location>
</feature>
<dbReference type="PROSITE" id="PS50157">
    <property type="entry name" value="ZINC_FINGER_C2H2_2"/>
    <property type="match status" value="23"/>
</dbReference>
<feature type="domain" description="C2H2-type" evidence="9">
    <location>
        <begin position="1269"/>
        <end position="1302"/>
    </location>
</feature>
<evidence type="ECO:0000256" key="6">
    <source>
        <dbReference type="ARBA" id="ARBA00023242"/>
    </source>
</evidence>
<dbReference type="PROSITE" id="PS00028">
    <property type="entry name" value="ZINC_FINGER_C2H2_1"/>
    <property type="match status" value="19"/>
</dbReference>
<feature type="domain" description="C2H2-type" evidence="9">
    <location>
        <begin position="1328"/>
        <end position="1349"/>
    </location>
</feature>
<feature type="compositionally biased region" description="Low complexity" evidence="8">
    <location>
        <begin position="1397"/>
        <end position="1410"/>
    </location>
</feature>
<dbReference type="Pfam" id="PF00096">
    <property type="entry name" value="zf-C2H2"/>
    <property type="match status" value="8"/>
</dbReference>
<feature type="domain" description="C2H2-type" evidence="9">
    <location>
        <begin position="1437"/>
        <end position="1459"/>
    </location>
</feature>
<keyword evidence="3" id="KW-0677">Repeat</keyword>
<feature type="domain" description="C2H2-type" evidence="9">
    <location>
        <begin position="121"/>
        <end position="148"/>
    </location>
</feature>
<comment type="subcellular location">
    <subcellularLocation>
        <location evidence="1">Nucleus</location>
    </subcellularLocation>
</comment>
<feature type="domain" description="C2H2-type" evidence="9">
    <location>
        <begin position="1511"/>
        <end position="1538"/>
    </location>
</feature>
<dbReference type="GO" id="GO:0008270">
    <property type="term" value="F:zinc ion binding"/>
    <property type="evidence" value="ECO:0007669"/>
    <property type="project" value="UniProtKB-KW"/>
</dbReference>
<protein>
    <submittedName>
        <fullName evidence="11">Zinc finger protein 91 isoform X1</fullName>
    </submittedName>
</protein>
<organism evidence="10 11">
    <name type="scientific">Clupea harengus</name>
    <name type="common">Atlantic herring</name>
    <dbReference type="NCBI Taxonomy" id="7950"/>
    <lineage>
        <taxon>Eukaryota</taxon>
        <taxon>Metazoa</taxon>
        <taxon>Chordata</taxon>
        <taxon>Craniata</taxon>
        <taxon>Vertebrata</taxon>
        <taxon>Euteleostomi</taxon>
        <taxon>Actinopterygii</taxon>
        <taxon>Neopterygii</taxon>
        <taxon>Teleostei</taxon>
        <taxon>Clupei</taxon>
        <taxon>Clupeiformes</taxon>
        <taxon>Clupeoidei</taxon>
        <taxon>Clupeidae</taxon>
        <taxon>Clupea</taxon>
    </lineage>
</organism>
<feature type="domain" description="C2H2-type" evidence="9">
    <location>
        <begin position="323"/>
        <end position="350"/>
    </location>
</feature>
<proteinExistence type="predicted"/>
<feature type="region of interest" description="Disordered" evidence="8">
    <location>
        <begin position="1193"/>
        <end position="1226"/>
    </location>
</feature>
<feature type="compositionally biased region" description="Polar residues" evidence="8">
    <location>
        <begin position="1157"/>
        <end position="1166"/>
    </location>
</feature>
<feature type="domain" description="C2H2-type" evidence="9">
    <location>
        <begin position="398"/>
        <end position="426"/>
    </location>
</feature>
<keyword evidence="2" id="KW-0479">Metal-binding</keyword>
<feature type="region of interest" description="Disordered" evidence="8">
    <location>
        <begin position="1393"/>
        <end position="1437"/>
    </location>
</feature>
<feature type="region of interest" description="Disordered" evidence="8">
    <location>
        <begin position="1138"/>
        <end position="1167"/>
    </location>
</feature>
<feature type="domain" description="C2H2-type" evidence="9">
    <location>
        <begin position="217"/>
        <end position="244"/>
    </location>
</feature>
<evidence type="ECO:0000256" key="3">
    <source>
        <dbReference type="ARBA" id="ARBA00022737"/>
    </source>
</evidence>
<feature type="region of interest" description="Disordered" evidence="8">
    <location>
        <begin position="567"/>
        <end position="593"/>
    </location>
</feature>
<sequence length="1538" mass="171988">MAAVYSEKGGTLQGDIGVLSQENKEGTSNVGLPTPSKPKQIKAEDIGAFVDSRLGPATSKNHAEIVGMNAMPPIIIKEEQIEDEEYVQINLSDIAAGSEERASDNENESVQEANVDGGWQFRCVDCGETFGDKEVYLEHRREHTHDGPIVCLDSDSQWDDLLVSQDGGRRTLCCALCGRKFSSSRGFFSHQLKHRNQALKHGQENSYGLGGVKQRFYECEDCGKTYSTIGQYLNHQRSHKQASKSVFHQLADLKKKSFQCPTCSRCYSRASALDAHRRCHEVKLIKPRAGGTGKAPVAQEPASENEGSDQAAEATEESQKTPYACECGRSFRTMCGLSTHQRFSHTCNPTVVKVIKEECKLPFKCSQCEKQFVSPVALACHERWHRRRDMIRSSGVSLTCEECGKSFTSLTFFHKHQRLAHSEEAPAKSFLHQVCQLQKKSFECQDCGRRFSRASALQSHQLCHTDVYGDIETPAQTSDASPPSPQKLYLCDKVKAANFAIGAMVYSQDNTEVSTDLNSSEVEEENETADLNVEVVSVTASDGSLFGSDDELDQDQNPDLELVCESDADEGDELPSSPTQDDAPTSPPQHYKPEVNVKIVKVNFAHVTDQNVKEKGLFRSVPREPVNFECPECGRKFESAGGLRCHRLWHRGGMGKKACIKRKISPTSSVVKRHFICEICGHKSYSKPAHNAHLGKHEERTAYKSISYQLAGLKKNSFKCDECGMRFSRLSALHSHQQHHNNEKKPFACKNCDKSYSNASGLYNHKKSCYPGKVVKKDAGPEVKKETFNPKKNLLGPKVHHCKRCGKSFWSLGALTHHKQYHTHCTTAEPESSPPVNGRPRRVSCPICGLKFRKRGSLAWHMQRHKQKKKEVHTCGECGKSYRLLTCFLKHQLIHAGVQDNPPAIKSFDFQVEQVKKNAYSCTECGKLFSRAMALQFHMKSHGYETGFSKSQAKEGLQCPTCLNQFQNEAMLENHQKSCGKTKDDKGGEVPITESALKSEAKVLPEPKTADLKYKCVDCGRSFAVVGALNFHKRIHLKSHTSLVKTKISRLSRVAKLTTEQKAGKYPFTCSDCGRHFTNNSALGTHRRWHTDKKFAGFLSKEEKTSVTKSVDNGPFLCNLCGKGFFYLCVLRRHQKHHPPIEANPPEKAHTADMVSESKTSPSASSLACPECDMTFYGGTQLATHFEMYHATSEKSSPHVPSPKVPSGQTGMPANAPSNTSPSKKNSLKLKVHQCPHCPKNYPKIRGLRAHKWQAHRKPIKPVVPLKPFPCPDCEKRYSSQGALYNHRKTCKAVKVEAPKPPVTKVKVKVEETPVSRRPVELVSKCFFKCHKCGKAFPSEEQLKAHKDVAKTRPFCCALCCRGYWTEAQLQQHLSWHDEVRKRLPTELRYRLSTSVSSGLKPKPQSSLPSPEKHSPPPPQVKQYLAKPVAPPRQKGHKCQHCGKSFLSPLALQHHQAQHKTNLAQPTYHCTLCPLTFTEIRELIDHHQECMGDKERKDSDSGPPTRDGDGLTCIECGMSFGQETELHQHYIEHARGEY</sequence>
<dbReference type="Pfam" id="PF13912">
    <property type="entry name" value="zf-C2H2_6"/>
    <property type="match status" value="2"/>
</dbReference>
<dbReference type="SUPFAM" id="SSF57667">
    <property type="entry name" value="beta-beta-alpha zinc fingers"/>
    <property type="match status" value="10"/>
</dbReference>
<dbReference type="GO" id="GO:0001228">
    <property type="term" value="F:DNA-binding transcription activator activity, RNA polymerase II-specific"/>
    <property type="evidence" value="ECO:0007669"/>
    <property type="project" value="TreeGrafter"/>
</dbReference>
<feature type="domain" description="C2H2-type" evidence="9">
    <location>
        <begin position="1014"/>
        <end position="1041"/>
    </location>
</feature>
<evidence type="ECO:0000313" key="11">
    <source>
        <dbReference type="RefSeq" id="XP_031431800.1"/>
    </source>
</evidence>
<evidence type="ECO:0000256" key="4">
    <source>
        <dbReference type="ARBA" id="ARBA00022771"/>
    </source>
</evidence>
<evidence type="ECO:0000259" key="9">
    <source>
        <dbReference type="PROSITE" id="PS50157"/>
    </source>
</evidence>
<keyword evidence="4 7" id="KW-0863">Zinc-finger</keyword>
<dbReference type="GeneID" id="105891717"/>
<dbReference type="Gene3D" id="3.30.160.60">
    <property type="entry name" value="Classic Zinc Finger"/>
    <property type="match status" value="14"/>
</dbReference>
<feature type="domain" description="C2H2-type" evidence="9">
    <location>
        <begin position="800"/>
        <end position="823"/>
    </location>
</feature>
<feature type="compositionally biased region" description="Polar residues" evidence="8">
    <location>
        <begin position="1208"/>
        <end position="1225"/>
    </location>
</feature>
<dbReference type="OrthoDB" id="6105938at2759"/>
<evidence type="ECO:0000313" key="10">
    <source>
        <dbReference type="Proteomes" id="UP000515152"/>
    </source>
</evidence>
<dbReference type="InterPro" id="IPR036236">
    <property type="entry name" value="Znf_C2H2_sf"/>
</dbReference>
<accession>A0A6P8G9H9</accession>
<keyword evidence="6" id="KW-0539">Nucleus</keyword>
<gene>
    <name evidence="11" type="primary">si:ch211-261d7.6</name>
</gene>
<dbReference type="GO" id="GO:0005634">
    <property type="term" value="C:nucleus"/>
    <property type="evidence" value="ECO:0007669"/>
    <property type="project" value="UniProtKB-SubCell"/>
</dbReference>
<name>A0A6P8G9H9_CLUHA</name>
<evidence type="ECO:0000256" key="8">
    <source>
        <dbReference type="SAM" id="MobiDB-lite"/>
    </source>
</evidence>
<feature type="domain" description="C2H2-type" evidence="9">
    <location>
        <begin position="258"/>
        <end position="280"/>
    </location>
</feature>
<feature type="domain" description="C2H2-type" evidence="9">
    <location>
        <begin position="843"/>
        <end position="870"/>
    </location>
</feature>
<feature type="domain" description="C2H2-type" evidence="9">
    <location>
        <begin position="1068"/>
        <end position="1095"/>
    </location>
</feature>
<evidence type="ECO:0000256" key="1">
    <source>
        <dbReference type="ARBA" id="ARBA00004123"/>
    </source>
</evidence>
<evidence type="ECO:0000256" key="7">
    <source>
        <dbReference type="PROSITE-ProRule" id="PRU00042"/>
    </source>
</evidence>
<dbReference type="RefSeq" id="XP_031431800.1">
    <property type="nucleotide sequence ID" value="XM_031575940.2"/>
</dbReference>
<keyword evidence="10" id="KW-1185">Reference proteome</keyword>
<feature type="domain" description="C2H2-type" evidence="9">
    <location>
        <begin position="1167"/>
        <end position="1195"/>
    </location>
</feature>
<reference evidence="11" key="1">
    <citation type="submission" date="2025-08" db="UniProtKB">
        <authorList>
            <consortium name="RefSeq"/>
        </authorList>
    </citation>
    <scope>IDENTIFICATION</scope>
</reference>
<dbReference type="GO" id="GO:0000978">
    <property type="term" value="F:RNA polymerase II cis-regulatory region sequence-specific DNA binding"/>
    <property type="evidence" value="ECO:0007669"/>
    <property type="project" value="TreeGrafter"/>
</dbReference>
<dbReference type="SMART" id="SM00355">
    <property type="entry name" value="ZnF_C2H2"/>
    <property type="match status" value="28"/>
</dbReference>
<feature type="region of interest" description="Disordered" evidence="8">
    <location>
        <begin position="289"/>
        <end position="317"/>
    </location>
</feature>
<feature type="domain" description="C2H2-type" evidence="9">
    <location>
        <begin position="747"/>
        <end position="775"/>
    </location>
</feature>
<feature type="domain" description="C2H2-type" evidence="9">
    <location>
        <begin position="628"/>
        <end position="655"/>
    </location>
</feature>
<evidence type="ECO:0000256" key="5">
    <source>
        <dbReference type="ARBA" id="ARBA00022833"/>
    </source>
</evidence>
<feature type="domain" description="C2H2-type" evidence="9">
    <location>
        <begin position="363"/>
        <end position="390"/>
    </location>
</feature>
<dbReference type="PANTHER" id="PTHR24376:SF235">
    <property type="entry name" value="C2H2-TYPE DOMAIN-CONTAINING PROTEIN"/>
    <property type="match status" value="1"/>
</dbReference>
<feature type="domain" description="C2H2-type" evidence="9">
    <location>
        <begin position="873"/>
        <end position="900"/>
    </location>
</feature>
<feature type="domain" description="C2H2-type" evidence="9">
    <location>
        <begin position="442"/>
        <end position="465"/>
    </location>
</feature>
<feature type="domain" description="C2H2-type" evidence="9">
    <location>
        <begin position="172"/>
        <end position="199"/>
    </location>
</feature>
<dbReference type="PANTHER" id="PTHR24376">
    <property type="entry name" value="ZINC FINGER PROTEIN"/>
    <property type="match status" value="1"/>
</dbReference>
<dbReference type="FunFam" id="3.30.160.60:FF:000446">
    <property type="entry name" value="Zinc finger protein"/>
    <property type="match status" value="2"/>
</dbReference>
<dbReference type="InterPro" id="IPR013087">
    <property type="entry name" value="Znf_C2H2_type"/>
</dbReference>
<keyword evidence="5" id="KW-0862">Zinc</keyword>